<feature type="compositionally biased region" description="Polar residues" evidence="1">
    <location>
        <begin position="190"/>
        <end position="216"/>
    </location>
</feature>
<dbReference type="AlphaFoldDB" id="A0A1Y2LH12"/>
<dbReference type="EMBL" id="KZ107871">
    <property type="protein sequence ID" value="OSS43303.1"/>
    <property type="molecule type" value="Genomic_DNA"/>
</dbReference>
<name>A0A1Y2LH12_EPING</name>
<evidence type="ECO:0000313" key="3">
    <source>
        <dbReference type="Proteomes" id="UP000193240"/>
    </source>
</evidence>
<keyword evidence="3" id="KW-1185">Reference proteome</keyword>
<dbReference type="STRING" id="105696.A0A1Y2LH12"/>
<evidence type="ECO:0000313" key="2">
    <source>
        <dbReference type="EMBL" id="OSS43303.1"/>
    </source>
</evidence>
<feature type="region of interest" description="Disordered" evidence="1">
    <location>
        <begin position="173"/>
        <end position="219"/>
    </location>
</feature>
<reference evidence="2 3" key="1">
    <citation type="journal article" date="2017" name="Genome Announc.">
        <title>Genome sequence of the saprophytic ascomycete Epicoccum nigrum ICMP 19927 strain isolated from New Zealand.</title>
        <authorList>
            <person name="Fokin M."/>
            <person name="Fleetwood D."/>
            <person name="Weir B.S."/>
            <person name="Villas-Boas S.G."/>
        </authorList>
    </citation>
    <scope>NUCLEOTIDE SEQUENCE [LARGE SCALE GENOMIC DNA]</scope>
    <source>
        <strain evidence="2 3">ICMP 19927</strain>
    </source>
</reference>
<evidence type="ECO:0000256" key="1">
    <source>
        <dbReference type="SAM" id="MobiDB-lite"/>
    </source>
</evidence>
<protein>
    <recommendedName>
        <fullName evidence="4">C2H2-type domain-containing protein</fullName>
    </recommendedName>
</protein>
<accession>A0A1Y2LH12</accession>
<dbReference type="InParanoid" id="A0A1Y2LH12"/>
<gene>
    <name evidence="2" type="ORF">B5807_12056</name>
</gene>
<organism evidence="2 3">
    <name type="scientific">Epicoccum nigrum</name>
    <name type="common">Soil fungus</name>
    <name type="synonym">Epicoccum purpurascens</name>
    <dbReference type="NCBI Taxonomy" id="105696"/>
    <lineage>
        <taxon>Eukaryota</taxon>
        <taxon>Fungi</taxon>
        <taxon>Dikarya</taxon>
        <taxon>Ascomycota</taxon>
        <taxon>Pezizomycotina</taxon>
        <taxon>Dothideomycetes</taxon>
        <taxon>Pleosporomycetidae</taxon>
        <taxon>Pleosporales</taxon>
        <taxon>Pleosporineae</taxon>
        <taxon>Didymellaceae</taxon>
        <taxon>Epicoccum</taxon>
    </lineage>
</organism>
<proteinExistence type="predicted"/>
<evidence type="ECO:0008006" key="4">
    <source>
        <dbReference type="Google" id="ProtNLM"/>
    </source>
</evidence>
<feature type="region of interest" description="Disordered" evidence="1">
    <location>
        <begin position="316"/>
        <end position="341"/>
    </location>
</feature>
<sequence length="341" mass="37571">MLLALLFHLPFRPTHHDLSTGGPQKFATRHSISTPETFCNSEHCKVLGLSHTELTGSRSLTHRDDLTHESSRAGTEFGHYMNHSGERAISRPICKSTSSSMDACVNVKGFLSQDRAPLPLLPDIMEIMRRSLRSRQCINIAASPQPAPFGLTSPRTIHKNGSETAVSFDTAPHFEMEPPRACPSPASPSTELQSSGNTSNFLTPISKNDVSTSSGGSKDVPSTAFGECCNGPGNVIPAVHQDSGDVTSKNTVHAKDRCWDHGCNGKKFSTRSNLLRHHIEMGNARPRFNCTICGAFFSRTTARDQHVEKKSCNRIRRYSNGRERPLPPRRSMKMHKHMSTT</sequence>
<dbReference type="Proteomes" id="UP000193240">
    <property type="component" value="Unassembled WGS sequence"/>
</dbReference>
<feature type="compositionally biased region" description="Basic residues" evidence="1">
    <location>
        <begin position="330"/>
        <end position="341"/>
    </location>
</feature>